<protein>
    <submittedName>
        <fullName evidence="2">Uncharacterized protein</fullName>
    </submittedName>
</protein>
<dbReference type="EMBL" id="KZ678487">
    <property type="protein sequence ID" value="PSR82096.1"/>
    <property type="molecule type" value="Genomic_DNA"/>
</dbReference>
<dbReference type="Proteomes" id="UP000241462">
    <property type="component" value="Unassembled WGS sequence"/>
</dbReference>
<proteinExistence type="predicted"/>
<feature type="compositionally biased region" description="Polar residues" evidence="1">
    <location>
        <begin position="100"/>
        <end position="110"/>
    </location>
</feature>
<reference evidence="2 3" key="1">
    <citation type="journal article" date="2018" name="Mycol. Prog.">
        <title>Coniella lustricola, a new species from submerged detritus.</title>
        <authorList>
            <person name="Raudabaugh D.B."/>
            <person name="Iturriaga T."/>
            <person name="Carver A."/>
            <person name="Mondo S."/>
            <person name="Pangilinan J."/>
            <person name="Lipzen A."/>
            <person name="He G."/>
            <person name="Amirebrahimi M."/>
            <person name="Grigoriev I.V."/>
            <person name="Miller A.N."/>
        </authorList>
    </citation>
    <scope>NUCLEOTIDE SEQUENCE [LARGE SCALE GENOMIC DNA]</scope>
    <source>
        <strain evidence="2 3">B22-T-1</strain>
    </source>
</reference>
<evidence type="ECO:0000313" key="3">
    <source>
        <dbReference type="Proteomes" id="UP000241462"/>
    </source>
</evidence>
<gene>
    <name evidence="2" type="ORF">BD289DRAFT_438150</name>
</gene>
<organism evidence="2 3">
    <name type="scientific">Coniella lustricola</name>
    <dbReference type="NCBI Taxonomy" id="2025994"/>
    <lineage>
        <taxon>Eukaryota</taxon>
        <taxon>Fungi</taxon>
        <taxon>Dikarya</taxon>
        <taxon>Ascomycota</taxon>
        <taxon>Pezizomycotina</taxon>
        <taxon>Sordariomycetes</taxon>
        <taxon>Sordariomycetidae</taxon>
        <taxon>Diaporthales</taxon>
        <taxon>Schizoparmaceae</taxon>
        <taxon>Coniella</taxon>
    </lineage>
</organism>
<keyword evidence="3" id="KW-1185">Reference proteome</keyword>
<dbReference type="InParanoid" id="A0A2T3A3C9"/>
<feature type="region of interest" description="Disordered" evidence="1">
    <location>
        <begin position="100"/>
        <end position="121"/>
    </location>
</feature>
<dbReference type="AlphaFoldDB" id="A0A2T3A3C9"/>
<name>A0A2T3A3C9_9PEZI</name>
<evidence type="ECO:0000256" key="1">
    <source>
        <dbReference type="SAM" id="MobiDB-lite"/>
    </source>
</evidence>
<sequence length="121" mass="12173">MHSSVASMIHLFVRSSIRLASRSLAQSLLVGGHAAPQRSATSQIPAVSPLSLGERAAATSAQGSACLGMAAGQHKIHETSSPVHPSFSVSLSSTSQPASLLAASDSNATRTAPVASLEAEA</sequence>
<accession>A0A2T3A3C9</accession>
<evidence type="ECO:0000313" key="2">
    <source>
        <dbReference type="EMBL" id="PSR82096.1"/>
    </source>
</evidence>